<evidence type="ECO:0000313" key="2">
    <source>
        <dbReference type="EMBL" id="ARW59763.1"/>
    </source>
</evidence>
<keyword evidence="1" id="KW-0812">Transmembrane</keyword>
<geneLocation type="chloroplast" evidence="2"/>
<keyword evidence="1" id="KW-1133">Transmembrane helix</keyword>
<evidence type="ECO:0000256" key="1">
    <source>
        <dbReference type="SAM" id="Phobius"/>
    </source>
</evidence>
<proteinExistence type="predicted"/>
<protein>
    <submittedName>
        <fullName evidence="2">Uncharacterized protein</fullName>
    </submittedName>
</protein>
<keyword evidence="2" id="KW-0934">Plastid</keyword>
<feature type="transmembrane region" description="Helical" evidence="1">
    <location>
        <begin position="41"/>
        <end position="60"/>
    </location>
</feature>
<sequence>MYIKLALVVTICSYNRINTIYNYVYRLSLNINLSLYRYQRIVVLFIKMIIFINIFVMFALF</sequence>
<dbReference type="RefSeq" id="YP_009391619.1">
    <property type="nucleotide sequence ID" value="NC_035259.1"/>
</dbReference>
<dbReference type="GeneID" id="33348002"/>
<accession>A0A1Z1M1V8</accession>
<keyword evidence="2" id="KW-0150">Chloroplast</keyword>
<organism evidence="2">
    <name type="scientific">Laurenciella marilzae</name>
    <dbReference type="NCBI Taxonomy" id="1413812"/>
    <lineage>
        <taxon>Eukaryota</taxon>
        <taxon>Rhodophyta</taxon>
        <taxon>Florideophyceae</taxon>
        <taxon>Rhodymeniophycidae</taxon>
        <taxon>Ceramiales</taxon>
        <taxon>Rhodomelaceae</taxon>
        <taxon>Laurencieae</taxon>
        <taxon>Laurenciella</taxon>
    </lineage>
</organism>
<name>A0A1Z1M1V8_9FLOR</name>
<dbReference type="EMBL" id="MF101410">
    <property type="protein sequence ID" value="ARW59763.1"/>
    <property type="molecule type" value="Genomic_DNA"/>
</dbReference>
<keyword evidence="1" id="KW-0472">Membrane</keyword>
<gene>
    <name evidence="2" type="primary">Orf61</name>
</gene>
<reference evidence="2" key="1">
    <citation type="journal article" date="2017" name="J. Phycol.">
        <title>Analysis of chloroplast genomes and a supermatrix inform reclassification of the Rhodomelaceae (Rhodophyta).</title>
        <authorList>
            <person name="Diaz-Tapia P."/>
            <person name="Maggs C.A."/>
            <person name="West J.A."/>
            <person name="Verbruggen H."/>
        </authorList>
    </citation>
    <scope>NUCLEOTIDE SEQUENCE</scope>
    <source>
        <strain evidence="2">HV1501</strain>
    </source>
</reference>
<dbReference type="AlphaFoldDB" id="A0A1Z1M1V8"/>